<dbReference type="GO" id="GO:0009847">
    <property type="term" value="P:spore germination"/>
    <property type="evidence" value="ECO:0007669"/>
    <property type="project" value="InterPro"/>
</dbReference>
<proteinExistence type="inferred from homology"/>
<comment type="caution">
    <text evidence="4">The sequence shown here is derived from an EMBL/GenBank/DDBJ whole genome shotgun (WGS) entry which is preliminary data.</text>
</comment>
<dbReference type="PANTHER" id="PTHR22550">
    <property type="entry name" value="SPORE GERMINATION PROTEIN"/>
    <property type="match status" value="1"/>
</dbReference>
<dbReference type="InterPro" id="IPR004995">
    <property type="entry name" value="Spore_Ger"/>
</dbReference>
<name>A0A850ERY3_9BACL</name>
<evidence type="ECO:0000256" key="3">
    <source>
        <dbReference type="SAM" id="Phobius"/>
    </source>
</evidence>
<reference evidence="4" key="1">
    <citation type="submission" date="2020-06" db="EMBL/GenBank/DDBJ databases">
        <title>Paenibacillus sp. nov., isolated from soil.</title>
        <authorList>
            <person name="Seo Y.L."/>
        </authorList>
    </citation>
    <scope>NUCLEOTIDE SEQUENCE [LARGE SCALE GENOMIC DNA]</scope>
    <source>
        <strain evidence="4">JW14</strain>
    </source>
</reference>
<dbReference type="InterPro" id="IPR050768">
    <property type="entry name" value="UPF0353/GerABKA_families"/>
</dbReference>
<feature type="transmembrane region" description="Helical" evidence="3">
    <location>
        <begin position="421"/>
        <end position="445"/>
    </location>
</feature>
<dbReference type="EMBL" id="JABWCS010000212">
    <property type="protein sequence ID" value="NUU62004.1"/>
    <property type="molecule type" value="Genomic_DNA"/>
</dbReference>
<dbReference type="GO" id="GO:0016020">
    <property type="term" value="C:membrane"/>
    <property type="evidence" value="ECO:0007669"/>
    <property type="project" value="InterPro"/>
</dbReference>
<feature type="transmembrane region" description="Helical" evidence="3">
    <location>
        <begin position="388"/>
        <end position="409"/>
    </location>
</feature>
<feature type="transmembrane region" description="Helical" evidence="3">
    <location>
        <begin position="297"/>
        <end position="316"/>
    </location>
</feature>
<evidence type="ECO:0000313" key="4">
    <source>
        <dbReference type="EMBL" id="NUU62004.1"/>
    </source>
</evidence>
<keyword evidence="5" id="KW-1185">Reference proteome</keyword>
<comment type="similarity">
    <text evidence="1">Belongs to the GerABKA family.</text>
</comment>
<evidence type="ECO:0000313" key="5">
    <source>
        <dbReference type="Proteomes" id="UP000564806"/>
    </source>
</evidence>
<dbReference type="PIRSF" id="PIRSF005690">
    <property type="entry name" value="GerBA"/>
    <property type="match status" value="1"/>
</dbReference>
<keyword evidence="2 3" id="KW-0472">Membrane</keyword>
<dbReference type="Pfam" id="PF03323">
    <property type="entry name" value="GerA"/>
    <property type="match status" value="1"/>
</dbReference>
<evidence type="ECO:0000256" key="2">
    <source>
        <dbReference type="ARBA" id="ARBA00023136"/>
    </source>
</evidence>
<keyword evidence="3" id="KW-0812">Transmembrane</keyword>
<dbReference type="PANTHER" id="PTHR22550:SF5">
    <property type="entry name" value="LEUCINE ZIPPER PROTEIN 4"/>
    <property type="match status" value="1"/>
</dbReference>
<gene>
    <name evidence="4" type="ORF">HPT30_16790</name>
</gene>
<organism evidence="4 5">
    <name type="scientific">Paenibacillus agri</name>
    <dbReference type="NCBI Taxonomy" id="2744309"/>
    <lineage>
        <taxon>Bacteria</taxon>
        <taxon>Bacillati</taxon>
        <taxon>Bacillota</taxon>
        <taxon>Bacilli</taxon>
        <taxon>Bacillales</taxon>
        <taxon>Paenibacillaceae</taxon>
        <taxon>Paenibacillus</taxon>
    </lineage>
</organism>
<accession>A0A850ERY3</accession>
<dbReference type="RefSeq" id="WP_175372504.1">
    <property type="nucleotide sequence ID" value="NZ_JABWCS010000212.1"/>
</dbReference>
<dbReference type="AlphaFoldDB" id="A0A850ERY3"/>
<dbReference type="Proteomes" id="UP000564806">
    <property type="component" value="Unassembled WGS sequence"/>
</dbReference>
<keyword evidence="3" id="KW-1133">Transmembrane helix</keyword>
<sequence>MGPTLSGNFEADLAFFRESFDRSSDIVFKELLVCDGYRGIIIFIDGLVDVSLVDMHIITPLLHGRSQLELKLNEQVKHHNVQAILQKSIVSACQSKLESEMHTIVSAITNGDTILILESSSEALIFDMKGREARAVEEAASEPTIRGPREGFTEKLRTNTSLLRTRLKTNKLKMEPLTIGDVSNTDIVIVYLDGVAKTELIDEVRTRLGRIKIDAILESGYIEELIEDNTYSPFPQVLSTERPDRVAAALLEGKVSLLIDNTPFALVLPITFLGLMQSPEDYYQRYMISTATRWLRYWLAFIALTFPSLYIAVTTFHQEMVPTNLLLSIASSREAVPFPAIIEALLMEITFEGLREAGIRMPRPVGQAVSIVGALVIGQAAVQAGIVSAILVIIVSFTGIASFIFPSYSLGIAARLLRFPLMFLAGTLGLYGILLGLLVICIHLLRLRSFGVPYLSPVAPLSLNNLKDTLFRVPWRNLIHRRRGIGE</sequence>
<protein>
    <submittedName>
        <fullName evidence="4">Spore germination protein</fullName>
    </submittedName>
</protein>
<evidence type="ECO:0000256" key="1">
    <source>
        <dbReference type="ARBA" id="ARBA00005278"/>
    </source>
</evidence>